<reference evidence="8" key="1">
    <citation type="submission" date="2025-08" db="UniProtKB">
        <authorList>
            <consortium name="RefSeq"/>
        </authorList>
    </citation>
    <scope>IDENTIFICATION</scope>
</reference>
<dbReference type="InterPro" id="IPR000571">
    <property type="entry name" value="Znf_CCCH"/>
</dbReference>
<dbReference type="SMART" id="SM00356">
    <property type="entry name" value="ZnF_C3H1"/>
    <property type="match status" value="1"/>
</dbReference>
<feature type="zinc finger region" description="C3H1-type" evidence="4">
    <location>
        <begin position="97"/>
        <end position="125"/>
    </location>
</feature>
<sequence>MFALVADYKSSESSSSSENEEIERPTKLPLPSLSDLVKLGEKSSSTDLQKRKLINNSVYMNPYLKAEEESLSKLSKHGPLVDIKPEVKKEKHFSKKKNKLKLCAYFFKHGTCKFADQCKFLHSLQNNLETEKNKASFPEASLSKETTVSKKSIEKSSKIKNIAFLENAELANVTNISETDDSLWENKKTQKKKRVGLTDNIVPPKKALKAYKMTQQ</sequence>
<keyword evidence="1 4" id="KW-0479">Metal-binding</keyword>
<evidence type="ECO:0000256" key="5">
    <source>
        <dbReference type="SAM" id="MobiDB-lite"/>
    </source>
</evidence>
<dbReference type="Gene3D" id="4.10.1000.10">
    <property type="entry name" value="Zinc finger, CCCH-type"/>
    <property type="match status" value="1"/>
</dbReference>
<evidence type="ECO:0000256" key="2">
    <source>
        <dbReference type="ARBA" id="ARBA00022771"/>
    </source>
</evidence>
<protein>
    <submittedName>
        <fullName evidence="8">Uncharacterized protein LOC105845403</fullName>
    </submittedName>
</protein>
<evidence type="ECO:0000256" key="1">
    <source>
        <dbReference type="ARBA" id="ARBA00022723"/>
    </source>
</evidence>
<dbReference type="RefSeq" id="XP_065663536.1">
    <property type="nucleotide sequence ID" value="XM_065807464.1"/>
</dbReference>
<keyword evidence="2 4" id="KW-0863">Zinc-finger</keyword>
<keyword evidence="3 4" id="KW-0862">Zinc</keyword>
<dbReference type="PROSITE" id="PS50103">
    <property type="entry name" value="ZF_C3H1"/>
    <property type="match status" value="1"/>
</dbReference>
<organism evidence="7 8">
    <name type="scientific">Hydra vulgaris</name>
    <name type="common">Hydra</name>
    <name type="synonym">Hydra attenuata</name>
    <dbReference type="NCBI Taxonomy" id="6087"/>
    <lineage>
        <taxon>Eukaryota</taxon>
        <taxon>Metazoa</taxon>
        <taxon>Cnidaria</taxon>
        <taxon>Hydrozoa</taxon>
        <taxon>Hydroidolina</taxon>
        <taxon>Anthoathecata</taxon>
        <taxon>Aplanulata</taxon>
        <taxon>Hydridae</taxon>
        <taxon>Hydra</taxon>
    </lineage>
</organism>
<keyword evidence="7" id="KW-1185">Reference proteome</keyword>
<feature type="region of interest" description="Disordered" evidence="5">
    <location>
        <begin position="1"/>
        <end position="29"/>
    </location>
</feature>
<evidence type="ECO:0000256" key="4">
    <source>
        <dbReference type="PROSITE-ProRule" id="PRU00723"/>
    </source>
</evidence>
<evidence type="ECO:0000313" key="8">
    <source>
        <dbReference type="RefSeq" id="XP_065663536.1"/>
    </source>
</evidence>
<feature type="domain" description="C3H1-type" evidence="6">
    <location>
        <begin position="97"/>
        <end position="125"/>
    </location>
</feature>
<dbReference type="SUPFAM" id="SSF90229">
    <property type="entry name" value="CCCH zinc finger"/>
    <property type="match status" value="1"/>
</dbReference>
<name>A0ABM4CNX4_HYDVU</name>
<accession>A0ABM4CNX4</accession>
<evidence type="ECO:0000259" key="6">
    <source>
        <dbReference type="PROSITE" id="PS50103"/>
    </source>
</evidence>
<dbReference type="InterPro" id="IPR036855">
    <property type="entry name" value="Znf_CCCH_sf"/>
</dbReference>
<gene>
    <name evidence="8" type="primary">LOC105845403</name>
</gene>
<dbReference type="Proteomes" id="UP001652625">
    <property type="component" value="Chromosome 10"/>
</dbReference>
<evidence type="ECO:0000256" key="3">
    <source>
        <dbReference type="ARBA" id="ARBA00022833"/>
    </source>
</evidence>
<dbReference type="Pfam" id="PF00642">
    <property type="entry name" value="zf-CCCH"/>
    <property type="match status" value="1"/>
</dbReference>
<evidence type="ECO:0000313" key="7">
    <source>
        <dbReference type="Proteomes" id="UP001652625"/>
    </source>
</evidence>
<dbReference type="GeneID" id="105845403"/>
<proteinExistence type="predicted"/>